<dbReference type="Proteomes" id="UP000886674">
    <property type="component" value="Unassembled WGS sequence"/>
</dbReference>
<evidence type="ECO:0008006" key="4">
    <source>
        <dbReference type="Google" id="ProtNLM"/>
    </source>
</evidence>
<gene>
    <name evidence="2" type="ORF">JAY77_21405</name>
</gene>
<proteinExistence type="predicted"/>
<comment type="caution">
    <text evidence="2">The sequence shown here is derived from an EMBL/GenBank/DDBJ whole genome shotgun (WGS) entry which is preliminary data.</text>
</comment>
<sequence>MFLLKHLLVFCIIASISTPPLIADDQLISAASLDGLQFRGQTGERGKGDHHEDTISFENGQFRSLDYEEWGFGPAPYSAKKSGNLYHFSATLQSPNRGRLIWQGTIREEEAEASFQWLHERWYWTIDRHYWFKGHRLNKP</sequence>
<organism evidence="2 3">
    <name type="scientific">Candidatus Thiodiazotropha taylori</name>
    <dbReference type="NCBI Taxonomy" id="2792791"/>
    <lineage>
        <taxon>Bacteria</taxon>
        <taxon>Pseudomonadati</taxon>
        <taxon>Pseudomonadota</taxon>
        <taxon>Gammaproteobacteria</taxon>
        <taxon>Chromatiales</taxon>
        <taxon>Sedimenticolaceae</taxon>
        <taxon>Candidatus Thiodiazotropha</taxon>
    </lineage>
</organism>
<dbReference type="EMBL" id="JAEPCR010000145">
    <property type="protein sequence ID" value="MCG7980691.1"/>
    <property type="molecule type" value="Genomic_DNA"/>
</dbReference>
<evidence type="ECO:0000313" key="3">
    <source>
        <dbReference type="Proteomes" id="UP000886674"/>
    </source>
</evidence>
<accession>A0A9E4NNR0</accession>
<reference evidence="2" key="1">
    <citation type="journal article" date="2021" name="Proc. Natl. Acad. Sci. U.S.A.">
        <title>Global biogeography of chemosynthetic symbionts reveals both localized and globally distributed symbiont groups. .</title>
        <authorList>
            <person name="Osvatic J.T."/>
            <person name="Wilkins L.G.E."/>
            <person name="Leibrecht L."/>
            <person name="Leray M."/>
            <person name="Zauner S."/>
            <person name="Polzin J."/>
            <person name="Camacho Y."/>
            <person name="Gros O."/>
            <person name="van Gils J.A."/>
            <person name="Eisen J.A."/>
            <person name="Petersen J.M."/>
            <person name="Yuen B."/>
        </authorList>
    </citation>
    <scope>NUCLEOTIDE SEQUENCE</scope>
    <source>
        <strain evidence="2">MAGclacostrist055</strain>
    </source>
</reference>
<keyword evidence="1" id="KW-0732">Signal</keyword>
<evidence type="ECO:0000256" key="1">
    <source>
        <dbReference type="SAM" id="SignalP"/>
    </source>
</evidence>
<name>A0A9E4NNR0_9GAMM</name>
<evidence type="ECO:0000313" key="2">
    <source>
        <dbReference type="EMBL" id="MCG7980691.1"/>
    </source>
</evidence>
<feature type="chain" id="PRO_5039635902" description="NADH:ubiquinone oxidoreductase intermediate-associated protein 30 domain-containing protein" evidence="1">
    <location>
        <begin position="24"/>
        <end position="140"/>
    </location>
</feature>
<dbReference type="AlphaFoldDB" id="A0A9E4NNR0"/>
<protein>
    <recommendedName>
        <fullName evidence="4">NADH:ubiquinone oxidoreductase intermediate-associated protein 30 domain-containing protein</fullName>
    </recommendedName>
</protein>
<feature type="signal peptide" evidence="1">
    <location>
        <begin position="1"/>
        <end position="23"/>
    </location>
</feature>